<dbReference type="RefSeq" id="XP_075096213.1">
    <property type="nucleotide sequence ID" value="XM_075240112.1"/>
</dbReference>
<accession>A0AC58TG67</accession>
<reference evidence="2" key="2">
    <citation type="submission" date="2025-08" db="UniProtKB">
        <authorList>
            <consortium name="RefSeq"/>
        </authorList>
    </citation>
    <scope>IDENTIFICATION</scope>
    <source>
        <tissue evidence="2">Leaf</tissue>
    </source>
</reference>
<proteinExistence type="predicted"/>
<reference evidence="1" key="1">
    <citation type="journal article" date="2014" name="Nat. Commun.">
        <title>The tobacco genome sequence and its comparison with those of tomato and potato.</title>
        <authorList>
            <person name="Sierro N."/>
            <person name="Battey J.N."/>
            <person name="Ouadi S."/>
            <person name="Bakaher N."/>
            <person name="Bovet L."/>
            <person name="Willig A."/>
            <person name="Goepfert S."/>
            <person name="Peitsch M.C."/>
            <person name="Ivanov N.V."/>
        </authorList>
    </citation>
    <scope>NUCLEOTIDE SEQUENCE [LARGE SCALE GENOMIC DNA]</scope>
</reference>
<organism evidence="1 2">
    <name type="scientific">Nicotiana tabacum</name>
    <name type="common">Common tobacco</name>
    <dbReference type="NCBI Taxonomy" id="4097"/>
    <lineage>
        <taxon>Eukaryota</taxon>
        <taxon>Viridiplantae</taxon>
        <taxon>Streptophyta</taxon>
        <taxon>Embryophyta</taxon>
        <taxon>Tracheophyta</taxon>
        <taxon>Spermatophyta</taxon>
        <taxon>Magnoliopsida</taxon>
        <taxon>eudicotyledons</taxon>
        <taxon>Gunneridae</taxon>
        <taxon>Pentapetalae</taxon>
        <taxon>asterids</taxon>
        <taxon>lamiids</taxon>
        <taxon>Solanales</taxon>
        <taxon>Solanaceae</taxon>
        <taxon>Nicotianoideae</taxon>
        <taxon>Nicotianeae</taxon>
        <taxon>Nicotiana</taxon>
    </lineage>
</organism>
<dbReference type="Proteomes" id="UP000790787">
    <property type="component" value="Chromosome 20"/>
</dbReference>
<evidence type="ECO:0000313" key="1">
    <source>
        <dbReference type="Proteomes" id="UP000790787"/>
    </source>
</evidence>
<protein>
    <submittedName>
        <fullName evidence="2">Secreted RxLR effector protein 161-like</fullName>
    </submittedName>
</protein>
<gene>
    <name evidence="2" type="primary">LOC142174334</name>
</gene>
<name>A0AC58TG67_TOBAC</name>
<sequence length="199" mass="22294">MNVGTRTFSAEEKKGCDNDHLASPNQGKDELLSDASFYQRLIDKLLYLIITRPDIAFSVQTLSQFLHQPKKSHLEATLRVVKYVKNQTGHGVLLSSKADNGITAYCDADWSACPYSRKSVTGFLVKFGDSLISWKSKKQRTISRSSTELEYRSLASTTVELTWILGLFKEVGIEVQLPIEVHIDSKLAMQIAANPERGR</sequence>
<evidence type="ECO:0000313" key="2">
    <source>
        <dbReference type="RefSeq" id="XP_075096213.1"/>
    </source>
</evidence>
<keyword evidence="1" id="KW-1185">Reference proteome</keyword>